<dbReference type="KEGG" id="beq:BEWA_024010"/>
<dbReference type="InterPro" id="IPR029000">
    <property type="entry name" value="Cyclophilin-like_dom_sf"/>
</dbReference>
<dbReference type="PRINTS" id="PR00153">
    <property type="entry name" value="CSAPPISMRASE"/>
</dbReference>
<name>L0AVB3_THEEQ</name>
<evidence type="ECO:0000313" key="5">
    <source>
        <dbReference type="EMBL" id="AFZ79552.1"/>
    </source>
</evidence>
<gene>
    <name evidence="5" type="ORF">BEWA_024010</name>
</gene>
<dbReference type="RefSeq" id="XP_004829218.1">
    <property type="nucleotide sequence ID" value="XM_004829161.1"/>
</dbReference>
<feature type="compositionally biased region" description="Low complexity" evidence="3">
    <location>
        <begin position="237"/>
        <end position="253"/>
    </location>
</feature>
<dbReference type="PANTHER" id="PTHR45625">
    <property type="entry name" value="PEPTIDYL-PROLYL CIS-TRANS ISOMERASE-RELATED"/>
    <property type="match status" value="1"/>
</dbReference>
<organism evidence="5 6">
    <name type="scientific">Theileria equi strain WA</name>
    <dbReference type="NCBI Taxonomy" id="1537102"/>
    <lineage>
        <taxon>Eukaryota</taxon>
        <taxon>Sar</taxon>
        <taxon>Alveolata</taxon>
        <taxon>Apicomplexa</taxon>
        <taxon>Aconoidasida</taxon>
        <taxon>Piroplasmida</taxon>
        <taxon>Theileriidae</taxon>
        <taxon>Theileria</taxon>
    </lineage>
</organism>
<dbReference type="InterPro" id="IPR044666">
    <property type="entry name" value="Cyclophilin_A-like"/>
</dbReference>
<dbReference type="Proteomes" id="UP000031512">
    <property type="component" value="Chromosome 1"/>
</dbReference>
<dbReference type="EC" id="5.2.1.8" evidence="5"/>
<feature type="compositionally biased region" description="Acidic residues" evidence="3">
    <location>
        <begin position="254"/>
        <end position="273"/>
    </location>
</feature>
<dbReference type="Pfam" id="PF00160">
    <property type="entry name" value="Pro_isomerase"/>
    <property type="match status" value="1"/>
</dbReference>
<dbReference type="PANTHER" id="PTHR45625:SF6">
    <property type="entry name" value="SPLICEOSOME-ASSOCIATED PROTEIN CWC27 HOMOLOG"/>
    <property type="match status" value="1"/>
</dbReference>
<reference evidence="5 6" key="1">
    <citation type="journal article" date="2012" name="BMC Genomics">
        <title>Comparative genomic analysis and phylogenetic position of Theileria equi.</title>
        <authorList>
            <person name="Kappmeyer L.S."/>
            <person name="Thiagarajan M."/>
            <person name="Herndon D.R."/>
            <person name="Ramsay J.D."/>
            <person name="Caler E."/>
            <person name="Djikeng A."/>
            <person name="Gillespie J.J."/>
            <person name="Lau A.O."/>
            <person name="Roalson E.H."/>
            <person name="Silva J.C."/>
            <person name="Silva M.G."/>
            <person name="Suarez C.E."/>
            <person name="Ueti M.W."/>
            <person name="Nene V.M."/>
            <person name="Mealey R.H."/>
            <person name="Knowles D.P."/>
            <person name="Brayton K.A."/>
        </authorList>
    </citation>
    <scope>NUCLEOTIDE SEQUENCE [LARGE SCALE GENOMIC DNA]</scope>
    <source>
        <strain evidence="5 6">WA</strain>
    </source>
</reference>
<comment type="subcellular location">
    <subcellularLocation>
        <location evidence="1">Nucleus</location>
    </subcellularLocation>
</comment>
<dbReference type="GO" id="GO:0071013">
    <property type="term" value="C:catalytic step 2 spliceosome"/>
    <property type="evidence" value="ECO:0007669"/>
    <property type="project" value="TreeGrafter"/>
</dbReference>
<protein>
    <submittedName>
        <fullName evidence="5">Peptidyl-prolyl cis-trans isomerase protein, putative</fullName>
        <ecNumber evidence="5">5.2.1.8</ecNumber>
    </submittedName>
</protein>
<dbReference type="PROSITE" id="PS00170">
    <property type="entry name" value="CSA_PPIASE_1"/>
    <property type="match status" value="1"/>
</dbReference>
<dbReference type="CDD" id="cd01925">
    <property type="entry name" value="cyclophilin_CeCYP16-like"/>
    <property type="match status" value="1"/>
</dbReference>
<dbReference type="Gene3D" id="2.40.100.10">
    <property type="entry name" value="Cyclophilin-like"/>
    <property type="match status" value="1"/>
</dbReference>
<keyword evidence="6" id="KW-1185">Reference proteome</keyword>
<dbReference type="STRING" id="1537102.L0AVB3"/>
<dbReference type="PROSITE" id="PS50072">
    <property type="entry name" value="CSA_PPIASE_2"/>
    <property type="match status" value="1"/>
</dbReference>
<evidence type="ECO:0000256" key="3">
    <source>
        <dbReference type="SAM" id="MobiDB-lite"/>
    </source>
</evidence>
<dbReference type="InterPro" id="IPR020892">
    <property type="entry name" value="Cyclophilin-type_PPIase_CS"/>
</dbReference>
<dbReference type="InterPro" id="IPR002130">
    <property type="entry name" value="Cyclophilin-type_PPIase_dom"/>
</dbReference>
<feature type="region of interest" description="Disordered" evidence="3">
    <location>
        <begin position="233"/>
        <end position="280"/>
    </location>
</feature>
<dbReference type="VEuPathDB" id="PiroplasmaDB:BEWA_024010"/>
<evidence type="ECO:0000259" key="4">
    <source>
        <dbReference type="PROSITE" id="PS50072"/>
    </source>
</evidence>
<accession>L0AVB3</accession>
<evidence type="ECO:0000256" key="2">
    <source>
        <dbReference type="ARBA" id="ARBA00023242"/>
    </source>
</evidence>
<dbReference type="AlphaFoldDB" id="L0AVB3"/>
<dbReference type="OrthoDB" id="442970at2759"/>
<dbReference type="EMBL" id="CP001669">
    <property type="protein sequence ID" value="AFZ79552.1"/>
    <property type="molecule type" value="Genomic_DNA"/>
</dbReference>
<evidence type="ECO:0000256" key="1">
    <source>
        <dbReference type="ARBA" id="ARBA00004123"/>
    </source>
</evidence>
<sequence length="415" mass="47035">MSEVYSLEPPFRGRIILNTTEGELDVHLWSTQCPKAVRNFTQLCLEGFYNNCIFHRVIPQFLVQTGDPTGTGNGGESIYGEPFENEILSRLKFRYRGLVGMANTGGKRTNKSQFFITLDRADCLNGKYTLFGKVEGHTVYNLMKIGECQVDKATDRPLDPPRIINAVVVDNPFPDIVPRLLVAKSEEDDEVLETSAPVIIKKKCLLSFNEDLSDDEVVNSKVKSAHDLLEDPAFSKSSHVAPESASAPVASSPEEPESDREEEEEVVEEETIDESAKRRQEIEELERQLRKGSEKEKKSLDGYSKTYLTRRQMKKQKKENIMDRLASFTKRLSELSKNEKLANKDSEDTDQDLADGSWFAGKKLQFAVDSVRAYEVDAARDTLEVFDPIKGKDNRLEFIANLKKNVSLRCWNSFK</sequence>
<dbReference type="GO" id="GO:0006457">
    <property type="term" value="P:protein folding"/>
    <property type="evidence" value="ECO:0007669"/>
    <property type="project" value="InterPro"/>
</dbReference>
<feature type="domain" description="PPIase cyclophilin-type" evidence="4">
    <location>
        <begin position="11"/>
        <end position="168"/>
    </location>
</feature>
<keyword evidence="2" id="KW-0539">Nucleus</keyword>
<keyword evidence="5" id="KW-0413">Isomerase</keyword>
<dbReference type="eggNOG" id="KOG0885">
    <property type="taxonomic scope" value="Eukaryota"/>
</dbReference>
<proteinExistence type="predicted"/>
<evidence type="ECO:0000313" key="6">
    <source>
        <dbReference type="Proteomes" id="UP000031512"/>
    </source>
</evidence>
<dbReference type="GeneID" id="15803572"/>
<dbReference type="GO" id="GO:0003755">
    <property type="term" value="F:peptidyl-prolyl cis-trans isomerase activity"/>
    <property type="evidence" value="ECO:0007669"/>
    <property type="project" value="UniProtKB-EC"/>
</dbReference>
<dbReference type="SUPFAM" id="SSF50891">
    <property type="entry name" value="Cyclophilin-like"/>
    <property type="match status" value="1"/>
</dbReference>